<dbReference type="GO" id="GO:0005829">
    <property type="term" value="C:cytosol"/>
    <property type="evidence" value="ECO:0007669"/>
    <property type="project" value="UniProtKB-SubCell"/>
</dbReference>
<dbReference type="InterPro" id="IPR029044">
    <property type="entry name" value="Nucleotide-diphossugar_trans"/>
</dbReference>
<keyword evidence="11" id="KW-1185">Reference proteome</keyword>
<evidence type="ECO:0000256" key="4">
    <source>
        <dbReference type="ARBA" id="ARBA00022540"/>
    </source>
</evidence>
<evidence type="ECO:0000256" key="5">
    <source>
        <dbReference type="ARBA" id="ARBA00022917"/>
    </source>
</evidence>
<dbReference type="GO" id="GO:0005851">
    <property type="term" value="C:eukaryotic translation initiation factor 2B complex"/>
    <property type="evidence" value="ECO:0007669"/>
    <property type="project" value="TreeGrafter"/>
</dbReference>
<keyword evidence="3" id="KW-0963">Cytoplasm</keyword>
<comment type="caution">
    <text evidence="10">The sequence shown here is derived from an EMBL/GenBank/DDBJ whole genome shotgun (WGS) entry which is preliminary data.</text>
</comment>
<dbReference type="PANTHER" id="PTHR45989:SF1">
    <property type="entry name" value="TRANSLATION INITIATION FACTOR EIF-2B SUBUNIT GAMMA"/>
    <property type="match status" value="1"/>
</dbReference>
<dbReference type="CDD" id="cd04652">
    <property type="entry name" value="LbH_eIF2B_gamma_C"/>
    <property type="match status" value="1"/>
</dbReference>
<dbReference type="SUPFAM" id="SSF53448">
    <property type="entry name" value="Nucleotide-diphospho-sugar transferases"/>
    <property type="match status" value="1"/>
</dbReference>
<evidence type="ECO:0000256" key="8">
    <source>
        <dbReference type="ARBA" id="ARBA00046432"/>
    </source>
</evidence>
<evidence type="ECO:0000313" key="10">
    <source>
        <dbReference type="EMBL" id="OQE04822.1"/>
    </source>
</evidence>
<protein>
    <recommendedName>
        <fullName evidence="6">Translation initiation factor eIF2B subunit gamma</fullName>
    </recommendedName>
    <alternativeName>
        <fullName evidence="7">eIF2B GDP-GTP exchange factor subunit gamma</fullName>
    </alternativeName>
</protein>
<gene>
    <name evidence="10" type="ORF">PENVUL_c029G10272</name>
</gene>
<organism evidence="10 11">
    <name type="scientific">Penicillium vulpinum</name>
    <dbReference type="NCBI Taxonomy" id="29845"/>
    <lineage>
        <taxon>Eukaryota</taxon>
        <taxon>Fungi</taxon>
        <taxon>Dikarya</taxon>
        <taxon>Ascomycota</taxon>
        <taxon>Pezizomycotina</taxon>
        <taxon>Eurotiomycetes</taxon>
        <taxon>Eurotiomycetidae</taxon>
        <taxon>Eurotiales</taxon>
        <taxon>Aspergillaceae</taxon>
        <taxon>Penicillium</taxon>
    </lineage>
</organism>
<dbReference type="GO" id="GO:0002183">
    <property type="term" value="P:cytoplasmic translational initiation"/>
    <property type="evidence" value="ECO:0007669"/>
    <property type="project" value="TreeGrafter"/>
</dbReference>
<dbReference type="AlphaFoldDB" id="A0A1V6RSR7"/>
<dbReference type="GO" id="GO:0005085">
    <property type="term" value="F:guanyl-nucleotide exchange factor activity"/>
    <property type="evidence" value="ECO:0007669"/>
    <property type="project" value="TreeGrafter"/>
</dbReference>
<dbReference type="STRING" id="29845.A0A1V6RSR7"/>
<keyword evidence="4" id="KW-0396">Initiation factor</keyword>
<comment type="subunit">
    <text evidence="8">Component of the translation initiation factor 2B (eIF2B) complex which is a heterodecamer of two sets of five different subunits: alpha, beta, gamma, delta and epsilon. Subunits alpha, beta and delta comprise a regulatory subcomplex and subunits epsilon and gamma comprise a catalytic subcomplex. Within the complex, the hexameric regulatory complex resides at the center, with the two heterodimeric catalytic subcomplexes bound on opposite sides.</text>
</comment>
<evidence type="ECO:0000259" key="9">
    <source>
        <dbReference type="Pfam" id="PF25087"/>
    </source>
</evidence>
<evidence type="ECO:0000256" key="2">
    <source>
        <dbReference type="ARBA" id="ARBA00007878"/>
    </source>
</evidence>
<dbReference type="InterPro" id="IPR051960">
    <property type="entry name" value="eIF2B_gamma"/>
</dbReference>
<evidence type="ECO:0000256" key="6">
    <source>
        <dbReference type="ARBA" id="ARBA00044196"/>
    </source>
</evidence>
<keyword evidence="5" id="KW-0648">Protein biosynthesis</keyword>
<sequence length="497" mass="54969">MDITLSRAGLQALILCGPGNSFGTLLTQEKTPKCLALIANRPMIYYPLKFCEISNISDVTLITPPSALARIRSALQQDPYLKSLALPKVIAPQDLQSTMATAQLLRLPEVQSGIESDFLLLPCDLVCEVKGTYLLQIWMASQGQNVMAEEVKHRRGGLCMYYHAEDAVKDESLDLVAVEPLRQTEGPARSGHRVSKLLMSMGMDTVKSNMEHDKGFLLRHSFVRRQDTQAKMLTGYRDAHLYIFPYWVKDLARRQERLVSVSEDLIGLWAKSGWQRGLHEKLGMDTCLGQQKESQENDYRELSTVTHQSPQNDVSEVPPLLAYLHTGSAPLVRRIDNPALLLSTSLRLAKQQSIEEVDHAANRSPFAHERKIASPECVASNCFISKADCLLGSNVIVEKRSAIKESCIGPNSKICSGARITRCVILDNVVIGERCVLIGCVVGSGSCIGNDSVLKDCEVQEGNVVPEKTEANNEKFMPLFEDLEEDGEGDVDISVDN</sequence>
<evidence type="ECO:0000256" key="3">
    <source>
        <dbReference type="ARBA" id="ARBA00022490"/>
    </source>
</evidence>
<dbReference type="InterPro" id="IPR056729">
    <property type="entry name" value="GMPPB_C"/>
</dbReference>
<dbReference type="PANTHER" id="PTHR45989">
    <property type="entry name" value="TRANSLATION INITIATION FACTOR EIF-2B SUBUNIT GAMMA"/>
    <property type="match status" value="1"/>
</dbReference>
<evidence type="ECO:0000256" key="1">
    <source>
        <dbReference type="ARBA" id="ARBA00004514"/>
    </source>
</evidence>
<dbReference type="EMBL" id="MDYP01000029">
    <property type="protein sequence ID" value="OQE04822.1"/>
    <property type="molecule type" value="Genomic_DNA"/>
</dbReference>
<name>A0A1V6RSR7_9EURO</name>
<feature type="domain" description="Mannose-1-phosphate guanyltransferase C-terminal" evidence="9">
    <location>
        <begin position="388"/>
        <end position="460"/>
    </location>
</feature>
<evidence type="ECO:0000313" key="11">
    <source>
        <dbReference type="Proteomes" id="UP000191518"/>
    </source>
</evidence>
<dbReference type="GO" id="GO:0003743">
    <property type="term" value="F:translation initiation factor activity"/>
    <property type="evidence" value="ECO:0007669"/>
    <property type="project" value="UniProtKB-KW"/>
</dbReference>
<dbReference type="Gene3D" id="2.160.10.10">
    <property type="entry name" value="Hexapeptide repeat proteins"/>
    <property type="match status" value="1"/>
</dbReference>
<reference evidence="11" key="1">
    <citation type="journal article" date="2017" name="Nat. Microbiol.">
        <title>Global analysis of biosynthetic gene clusters reveals vast potential of secondary metabolite production in Penicillium species.</title>
        <authorList>
            <person name="Nielsen J.C."/>
            <person name="Grijseels S."/>
            <person name="Prigent S."/>
            <person name="Ji B."/>
            <person name="Dainat J."/>
            <person name="Nielsen K.F."/>
            <person name="Frisvad J.C."/>
            <person name="Workman M."/>
            <person name="Nielsen J."/>
        </authorList>
    </citation>
    <scope>NUCLEOTIDE SEQUENCE [LARGE SCALE GENOMIC DNA]</scope>
    <source>
        <strain evidence="11">IBT 29486</strain>
    </source>
</reference>
<comment type="similarity">
    <text evidence="2">Belongs to the eIF-2B gamma/epsilon subunits family.</text>
</comment>
<evidence type="ECO:0000256" key="7">
    <source>
        <dbReference type="ARBA" id="ARBA00044229"/>
    </source>
</evidence>
<dbReference type="Pfam" id="PF25087">
    <property type="entry name" value="GMPPB_C"/>
    <property type="match status" value="1"/>
</dbReference>
<proteinExistence type="inferred from homology"/>
<accession>A0A1V6RSR7</accession>
<comment type="subcellular location">
    <subcellularLocation>
        <location evidence="1">Cytoplasm</location>
        <location evidence="1">Cytosol</location>
    </subcellularLocation>
</comment>
<dbReference type="Gene3D" id="3.90.550.10">
    <property type="entry name" value="Spore Coat Polysaccharide Biosynthesis Protein SpsA, Chain A"/>
    <property type="match status" value="1"/>
</dbReference>
<dbReference type="Proteomes" id="UP000191518">
    <property type="component" value="Unassembled WGS sequence"/>
</dbReference>